<comment type="caution">
    <text evidence="3">The sequence shown here is derived from an EMBL/GenBank/DDBJ whole genome shotgun (WGS) entry which is preliminary data.</text>
</comment>
<feature type="domain" description="Bacterial type II secretion system protein E" evidence="2">
    <location>
        <begin position="194"/>
        <end position="208"/>
    </location>
</feature>
<dbReference type="RefSeq" id="WP_068669558.1">
    <property type="nucleotide sequence ID" value="NZ_LWLG01000003.1"/>
</dbReference>
<dbReference type="InterPro" id="IPR027417">
    <property type="entry name" value="P-loop_NTPase"/>
</dbReference>
<dbReference type="InterPro" id="IPR003593">
    <property type="entry name" value="AAA+_ATPase"/>
</dbReference>
<dbReference type="CDD" id="cd01131">
    <property type="entry name" value="PilT"/>
    <property type="match status" value="1"/>
</dbReference>
<dbReference type="GO" id="GO:0016887">
    <property type="term" value="F:ATP hydrolysis activity"/>
    <property type="evidence" value="ECO:0007669"/>
    <property type="project" value="InterPro"/>
</dbReference>
<reference evidence="3 4" key="1">
    <citation type="submission" date="2016-04" db="EMBL/GenBank/DDBJ databases">
        <title>Genome analysis of Thermosulfurimonas dismutans, the first thermophilic sulfur-disproportionating bacterium of the phylum Thermodesulfobacteria.</title>
        <authorList>
            <person name="Mardanov A.V."/>
            <person name="Beletsky A.V."/>
            <person name="Kadnikov V.V."/>
            <person name="Slobodkin A.I."/>
            <person name="Ravin N.V."/>
        </authorList>
    </citation>
    <scope>NUCLEOTIDE SEQUENCE [LARGE SCALE GENOMIC DNA]</scope>
    <source>
        <strain evidence="3 4">S95</strain>
    </source>
</reference>
<dbReference type="Proteomes" id="UP000078390">
    <property type="component" value="Unassembled WGS sequence"/>
</dbReference>
<dbReference type="SMART" id="SM00382">
    <property type="entry name" value="AAA"/>
    <property type="match status" value="1"/>
</dbReference>
<accession>A0A179D4Y9</accession>
<dbReference type="AlphaFoldDB" id="A0A179D4Y9"/>
<dbReference type="Pfam" id="PF00437">
    <property type="entry name" value="T2SSE"/>
    <property type="match status" value="1"/>
</dbReference>
<dbReference type="SUPFAM" id="SSF52540">
    <property type="entry name" value="P-loop containing nucleoside triphosphate hydrolases"/>
    <property type="match status" value="1"/>
</dbReference>
<dbReference type="PANTHER" id="PTHR30486:SF6">
    <property type="entry name" value="TYPE IV PILUS RETRACTATION ATPASE PILT"/>
    <property type="match status" value="1"/>
</dbReference>
<name>A0A179D4Y9_9BACT</name>
<sequence length="363" mass="40478">MAKIDAFLKLMVETGASDLHLSAGNPPILRVHGDLQRVKYKALENEELKSMLYEITPEEKIKEFEESGDVDFGFEIPGLARFRVNFFQQHRGVGAVFRLIPSQVRTVEELGLPPILNKLALLPKGLVLVTGPTGSGKSTTLAAMIDYANRMRKDHIITIEDPIEFVHKPKNCLVNQREVGVHTRSFAAALRAALREDPDIILVGEMRDLETIQLALEAALTGHLVMSTLHTISASQTVDRIIEIFPHDQQPQIRSSLAESLRAVISQTMFKRIDRPGRVVALEIMIATPAVRNLIREGKTYQIPSIIQTGRKYGMVSLDDAIMEYLQKGIIAPEEALNKALDKSRFIPFVKEAKLADFTEIPG</sequence>
<proteinExistence type="inferred from homology"/>
<dbReference type="InterPro" id="IPR050921">
    <property type="entry name" value="T4SS_GSP_E_ATPase"/>
</dbReference>
<dbReference type="STRING" id="999894.TDIS_0812"/>
<organism evidence="3 4">
    <name type="scientific">Thermosulfurimonas dismutans</name>
    <dbReference type="NCBI Taxonomy" id="999894"/>
    <lineage>
        <taxon>Bacteria</taxon>
        <taxon>Pseudomonadati</taxon>
        <taxon>Thermodesulfobacteriota</taxon>
        <taxon>Thermodesulfobacteria</taxon>
        <taxon>Thermodesulfobacteriales</taxon>
        <taxon>Thermodesulfobacteriaceae</taxon>
        <taxon>Thermosulfurimonas</taxon>
    </lineage>
</organism>
<evidence type="ECO:0000313" key="3">
    <source>
        <dbReference type="EMBL" id="OAQ21160.1"/>
    </source>
</evidence>
<evidence type="ECO:0000259" key="2">
    <source>
        <dbReference type="PROSITE" id="PS00662"/>
    </source>
</evidence>
<dbReference type="Gene3D" id="3.40.50.300">
    <property type="entry name" value="P-loop containing nucleotide triphosphate hydrolases"/>
    <property type="match status" value="1"/>
</dbReference>
<keyword evidence="4" id="KW-1185">Reference proteome</keyword>
<dbReference type="PANTHER" id="PTHR30486">
    <property type="entry name" value="TWITCHING MOTILITY PROTEIN PILT"/>
    <property type="match status" value="1"/>
</dbReference>
<protein>
    <submittedName>
        <fullName evidence="3">Twitching motility protein PilT</fullName>
    </submittedName>
</protein>
<dbReference type="EMBL" id="LWLG01000003">
    <property type="protein sequence ID" value="OAQ21160.1"/>
    <property type="molecule type" value="Genomic_DNA"/>
</dbReference>
<dbReference type="InterPro" id="IPR001482">
    <property type="entry name" value="T2SS/T4SS_dom"/>
</dbReference>
<dbReference type="PROSITE" id="PS00662">
    <property type="entry name" value="T2SP_E"/>
    <property type="match status" value="1"/>
</dbReference>
<evidence type="ECO:0000256" key="1">
    <source>
        <dbReference type="ARBA" id="ARBA00006611"/>
    </source>
</evidence>
<comment type="similarity">
    <text evidence="1">Belongs to the GSP E family.</text>
</comment>
<dbReference type="OrthoDB" id="9805147at2"/>
<dbReference type="NCBIfam" id="TIGR01420">
    <property type="entry name" value="pilT_fam"/>
    <property type="match status" value="1"/>
</dbReference>
<dbReference type="PATRIC" id="fig|999894.6.peg.809"/>
<gene>
    <name evidence="3" type="ORF">TDIS_0812</name>
</gene>
<dbReference type="GO" id="GO:0005524">
    <property type="term" value="F:ATP binding"/>
    <property type="evidence" value="ECO:0007669"/>
    <property type="project" value="InterPro"/>
</dbReference>
<dbReference type="InterPro" id="IPR006321">
    <property type="entry name" value="PilT/PilU"/>
</dbReference>
<evidence type="ECO:0000313" key="4">
    <source>
        <dbReference type="Proteomes" id="UP000078390"/>
    </source>
</evidence>
<dbReference type="Gene3D" id="3.30.450.90">
    <property type="match status" value="1"/>
</dbReference>